<gene>
    <name evidence="2" type="ORF">ACFQ2O_07895</name>
</gene>
<feature type="transmembrane region" description="Helical" evidence="1">
    <location>
        <begin position="21"/>
        <end position="40"/>
    </location>
</feature>
<dbReference type="Pfam" id="PF10011">
    <property type="entry name" value="DUF2254"/>
    <property type="match status" value="1"/>
</dbReference>
<comment type="caution">
    <text evidence="2">The sequence shown here is derived from an EMBL/GenBank/DDBJ whole genome shotgun (WGS) entry which is preliminary data.</text>
</comment>
<evidence type="ECO:0000313" key="2">
    <source>
        <dbReference type="EMBL" id="MFD1186119.1"/>
    </source>
</evidence>
<accession>A0ABW3SMY1</accession>
<feature type="transmembrane region" description="Helical" evidence="1">
    <location>
        <begin position="115"/>
        <end position="134"/>
    </location>
</feature>
<keyword evidence="3" id="KW-1185">Reference proteome</keyword>
<reference evidence="3" key="1">
    <citation type="journal article" date="2019" name="Int. J. Syst. Evol. Microbiol.">
        <title>The Global Catalogue of Microorganisms (GCM) 10K type strain sequencing project: providing services to taxonomists for standard genome sequencing and annotation.</title>
        <authorList>
            <consortium name="The Broad Institute Genomics Platform"/>
            <consortium name="The Broad Institute Genome Sequencing Center for Infectious Disease"/>
            <person name="Wu L."/>
            <person name="Ma J."/>
        </authorList>
    </citation>
    <scope>NUCLEOTIDE SEQUENCE [LARGE SCALE GENOMIC DNA]</scope>
    <source>
        <strain evidence="3">JCM 31319</strain>
    </source>
</reference>
<evidence type="ECO:0000256" key="1">
    <source>
        <dbReference type="SAM" id="Phobius"/>
    </source>
</evidence>
<sequence length="447" mass="51052">MDRILSRIKFAYSYIINSIGFYPTLISLFFFGLALLMLFLESHGLSKQFQDDLPFMIITDEATARLILSSITTGIISLTVFSFTMVMLVLNQASANFTPRVIPGLISHKSNQRVLGLYLGTLIYTLVIMVNIHAEYYSIPLPGFSIFLSMCFTILCLSFFVYFIHSISQSIQIESILEGIYHVTTQRLNKEIKNDKGHLVPNVFTTHKDWYPVLSPETGYLQSLDQERILEICCEYDVVLYFDHPLGNFVVQGVPFARVNKSLEDIEGFVKKLFSHTDFFREERPSVNYLFGFKHITESAVKALSPGINDPGTAIKAIDYLTALFSLRMNLTDDKILYDEKGAARIRFEHESFGELYNLSLGPIRLYGKGSSVIVLRLLYLLQSLLYKVQAYPHLKQVLYQETNLLMHDADKEIHNPGDRQKINQQVLAINNMHVLDRAIPLLKAEL</sequence>
<proteinExistence type="predicted"/>
<organism evidence="2 3">
    <name type="scientific">Pontibacter rugosus</name>
    <dbReference type="NCBI Taxonomy" id="1745966"/>
    <lineage>
        <taxon>Bacteria</taxon>
        <taxon>Pseudomonadati</taxon>
        <taxon>Bacteroidota</taxon>
        <taxon>Cytophagia</taxon>
        <taxon>Cytophagales</taxon>
        <taxon>Hymenobacteraceae</taxon>
        <taxon>Pontibacter</taxon>
    </lineage>
</organism>
<keyword evidence="1" id="KW-1133">Transmembrane helix</keyword>
<dbReference type="EMBL" id="JBHTLD010000052">
    <property type="protein sequence ID" value="MFD1186119.1"/>
    <property type="molecule type" value="Genomic_DNA"/>
</dbReference>
<dbReference type="InterPro" id="IPR018723">
    <property type="entry name" value="DUF2254_membrane"/>
</dbReference>
<dbReference type="RefSeq" id="WP_377525258.1">
    <property type="nucleotide sequence ID" value="NZ_JBHTLD010000052.1"/>
</dbReference>
<keyword evidence="1" id="KW-0812">Transmembrane</keyword>
<evidence type="ECO:0000313" key="3">
    <source>
        <dbReference type="Proteomes" id="UP001597094"/>
    </source>
</evidence>
<protein>
    <submittedName>
        <fullName evidence="2">DUF2254 domain-containing protein</fullName>
    </submittedName>
</protein>
<name>A0ABW3SMY1_9BACT</name>
<keyword evidence="1" id="KW-0472">Membrane</keyword>
<feature type="transmembrane region" description="Helical" evidence="1">
    <location>
        <begin position="146"/>
        <end position="164"/>
    </location>
</feature>
<feature type="transmembrane region" description="Helical" evidence="1">
    <location>
        <begin position="66"/>
        <end position="90"/>
    </location>
</feature>
<dbReference type="Proteomes" id="UP001597094">
    <property type="component" value="Unassembled WGS sequence"/>
</dbReference>